<dbReference type="InParanoid" id="A0A5E4E8Z9"/>
<dbReference type="InterPro" id="IPR039619">
    <property type="entry name" value="MAKR2/5"/>
</dbReference>
<gene>
    <name evidence="2" type="ORF">ALMOND_2B035411</name>
</gene>
<evidence type="ECO:0008006" key="4">
    <source>
        <dbReference type="Google" id="ProtNLM"/>
    </source>
</evidence>
<dbReference type="PANTHER" id="PTHR33929:SF4">
    <property type="entry name" value="MEMBRANE-ASSOCIATED KINASE REGULATOR 5"/>
    <property type="match status" value="1"/>
</dbReference>
<dbReference type="AlphaFoldDB" id="A0A5E4E8Z9"/>
<evidence type="ECO:0000313" key="2">
    <source>
        <dbReference type="EMBL" id="VVA11201.1"/>
    </source>
</evidence>
<dbReference type="PANTHER" id="PTHR33929">
    <property type="entry name" value="MEMBRANE-ASSOCIATED KINASE REGULATOR 2-RELATED"/>
    <property type="match status" value="1"/>
</dbReference>
<evidence type="ECO:0000313" key="3">
    <source>
        <dbReference type="Proteomes" id="UP000327085"/>
    </source>
</evidence>
<feature type="compositionally biased region" description="Low complexity" evidence="1">
    <location>
        <begin position="90"/>
        <end position="102"/>
    </location>
</feature>
<dbReference type="OMA" id="EDETTRC"/>
<dbReference type="Gramene" id="VVA11201">
    <property type="protein sequence ID" value="VVA11201"/>
    <property type="gene ID" value="Prudul26B035411"/>
</dbReference>
<reference evidence="3" key="1">
    <citation type="journal article" date="2020" name="Plant J.">
        <title>Transposons played a major role in the diversification between the closely related almond and peach genomes: results from the almond genome sequence.</title>
        <authorList>
            <person name="Alioto T."/>
            <person name="Alexiou K.G."/>
            <person name="Bardil A."/>
            <person name="Barteri F."/>
            <person name="Castanera R."/>
            <person name="Cruz F."/>
            <person name="Dhingra A."/>
            <person name="Duval H."/>
            <person name="Fernandez I Marti A."/>
            <person name="Frias L."/>
            <person name="Galan B."/>
            <person name="Garcia J.L."/>
            <person name="Howad W."/>
            <person name="Gomez-Garrido J."/>
            <person name="Gut M."/>
            <person name="Julca I."/>
            <person name="Morata J."/>
            <person name="Puigdomenech P."/>
            <person name="Ribeca P."/>
            <person name="Rubio Cabetas M.J."/>
            <person name="Vlasova A."/>
            <person name="Wirthensohn M."/>
            <person name="Garcia-Mas J."/>
            <person name="Gabaldon T."/>
            <person name="Casacuberta J.M."/>
            <person name="Arus P."/>
        </authorList>
    </citation>
    <scope>NUCLEOTIDE SEQUENCE [LARGE SCALE GENOMIC DNA]</scope>
    <source>
        <strain evidence="3">cv. Texas</strain>
    </source>
</reference>
<dbReference type="GO" id="GO:0005886">
    <property type="term" value="C:plasma membrane"/>
    <property type="evidence" value="ECO:0007669"/>
    <property type="project" value="InterPro"/>
</dbReference>
<feature type="region of interest" description="Disordered" evidence="1">
    <location>
        <begin position="54"/>
        <end position="103"/>
    </location>
</feature>
<organism evidence="2 3">
    <name type="scientific">Prunus dulcis</name>
    <name type="common">Almond</name>
    <name type="synonym">Amygdalus dulcis</name>
    <dbReference type="NCBI Taxonomy" id="3755"/>
    <lineage>
        <taxon>Eukaryota</taxon>
        <taxon>Viridiplantae</taxon>
        <taxon>Streptophyta</taxon>
        <taxon>Embryophyta</taxon>
        <taxon>Tracheophyta</taxon>
        <taxon>Spermatophyta</taxon>
        <taxon>Magnoliopsida</taxon>
        <taxon>eudicotyledons</taxon>
        <taxon>Gunneridae</taxon>
        <taxon>Pentapetalae</taxon>
        <taxon>rosids</taxon>
        <taxon>fabids</taxon>
        <taxon>Rosales</taxon>
        <taxon>Rosaceae</taxon>
        <taxon>Amygdaloideae</taxon>
        <taxon>Amygdaleae</taxon>
        <taxon>Prunus</taxon>
    </lineage>
</organism>
<feature type="region of interest" description="Disordered" evidence="1">
    <location>
        <begin position="325"/>
        <end position="346"/>
    </location>
</feature>
<feature type="region of interest" description="Disordered" evidence="1">
    <location>
        <begin position="140"/>
        <end position="212"/>
    </location>
</feature>
<proteinExistence type="predicted"/>
<dbReference type="FunCoup" id="A0A5E4E8Z9">
    <property type="interactions" value="64"/>
</dbReference>
<feature type="compositionally biased region" description="Polar residues" evidence="1">
    <location>
        <begin position="193"/>
        <end position="204"/>
    </location>
</feature>
<evidence type="ECO:0000256" key="1">
    <source>
        <dbReference type="SAM" id="MobiDB-lite"/>
    </source>
</evidence>
<feature type="compositionally biased region" description="Basic and acidic residues" evidence="1">
    <location>
        <begin position="176"/>
        <end position="192"/>
    </location>
</feature>
<sequence length="393" mass="43390">METLHFLKFWKPNNASTIAVPSPLVETDHEVEEEEEDSFFDLELSFPIMNKNDASKACTDDATQQESNRLDSIPKSNNSAKKAGCTEPCISKSPLSLSPSDPISKRKILPIEPIFKPQSPIALLKSAPKFGAFMLKKPKATKTTAKKTGEAESKVLMETQKQKSKEGNLFGVKLLNSEEHQNPSKLTRENSSRRNGSRQQNQSSEDSKTERFSKDMIQKYLNLIKPLYMKVSKKCSEKVKPSGNIPMSSPNCSPAMSVLSMCSPKKEKQGNIPAGIRVVCKNLGKSKSATTMAVAPQVKRRDDSLLLQHDGIQSAILHCKRSFNSRDSSSLSRSASDSSSMNSYSTDSSLLSRFASESHDRSARSSIEEGCALVSALKRHSIMLPLNVWEKSV</sequence>
<dbReference type="Proteomes" id="UP000327085">
    <property type="component" value="Chromosome 2"/>
</dbReference>
<protein>
    <recommendedName>
        <fullName evidence="4">Membrane-associated kinase regulator 5</fullName>
    </recommendedName>
</protein>
<dbReference type="EMBL" id="CABIKO010000003">
    <property type="protein sequence ID" value="VVA11201.1"/>
    <property type="molecule type" value="Genomic_DNA"/>
</dbReference>
<feature type="compositionally biased region" description="Basic and acidic residues" evidence="1">
    <location>
        <begin position="147"/>
        <end position="166"/>
    </location>
</feature>
<name>A0A5E4E8Z9_PRUDU</name>
<accession>A0A5E4E8Z9</accession>